<dbReference type="InterPro" id="IPR003010">
    <property type="entry name" value="C-N_Hydrolase"/>
</dbReference>
<dbReference type="GO" id="GO:0016410">
    <property type="term" value="F:N-acyltransferase activity"/>
    <property type="evidence" value="ECO:0007669"/>
    <property type="project" value="UniProtKB-UniRule"/>
</dbReference>
<comment type="caution">
    <text evidence="8">Lacks conserved residue(s) required for the propagation of feature annotation.</text>
</comment>
<dbReference type="CDD" id="cd07571">
    <property type="entry name" value="ALP_N-acyl_transferase"/>
    <property type="match status" value="1"/>
</dbReference>
<dbReference type="OrthoDB" id="9811121at2"/>
<comment type="function">
    <text evidence="8">Catalyzes the phospholipid dependent N-acylation of the N-terminal cysteine of apolipoprotein, the last step in lipoprotein maturation.</text>
</comment>
<dbReference type="EC" id="2.3.1.269" evidence="8"/>
<evidence type="ECO:0000256" key="8">
    <source>
        <dbReference type="HAMAP-Rule" id="MF_01148"/>
    </source>
</evidence>
<comment type="caution">
    <text evidence="10">The sequence shown here is derived from an EMBL/GenBank/DDBJ whole genome shotgun (WGS) entry which is preliminary data.</text>
</comment>
<keyword evidence="7 8" id="KW-0012">Acyltransferase</keyword>
<dbReference type="Pfam" id="PF00795">
    <property type="entry name" value="CN_hydrolase"/>
    <property type="match status" value="1"/>
</dbReference>
<comment type="subcellular location">
    <subcellularLocation>
        <location evidence="1 8">Cell membrane</location>
        <topology evidence="1 8">Multi-pass membrane protein</topology>
    </subcellularLocation>
</comment>
<evidence type="ECO:0000259" key="9">
    <source>
        <dbReference type="PROSITE" id="PS50263"/>
    </source>
</evidence>
<proteinExistence type="inferred from homology"/>
<dbReference type="InterPro" id="IPR004563">
    <property type="entry name" value="Apolipo_AcylTrfase"/>
</dbReference>
<feature type="transmembrane region" description="Helical" evidence="8">
    <location>
        <begin position="133"/>
        <end position="152"/>
    </location>
</feature>
<comment type="similarity">
    <text evidence="8">Belongs to the CN hydrolase family. Apolipoprotein N-acyltransferase subfamily.</text>
</comment>
<sequence>MGWALATAAGVGLAFALPPFQLGFLAPVPLAVLLRAGGFREGFFAGLGFWALHLVWLPQSFAQLFGTPLGAVPFVPLIVLKALSWGVLFGLTRGRPVARLGGWVVLEYLTSLGPLAFPWGFVGYALVEAPGRVLAGLGGVYLLSLVVLGFAVALGRQRYWLLAGWALLWVLPLPPADPDRYALIVQGAVPPLDKLRGTASEGRYLELTRQGLAKYPRTDLVVWPETAVRQIPPEAEAVLGGRELVSGIPAWDEGYRNRVVLVKDGVAVASYDKSRLVPFGEFFPWRGVLGGVYGFFFQALGLGNLTDTRPGDAGRPAVDYGAYICYESVFPEVARAQARGGARLLVNVSNDAWFGPSFGALQHFQMGRLRAVETGRWLLRAGNDGVSASIDPSGRVVASIPRSQPGFLQAPYRQQDYATPYSRFGDWAVAVAALLFLAGSRRTTLTFRKSPGSFTQA</sequence>
<dbReference type="UniPathway" id="UPA00666"/>
<feature type="domain" description="CN hydrolase" evidence="9">
    <location>
        <begin position="185"/>
        <end position="414"/>
    </location>
</feature>
<dbReference type="PROSITE" id="PS50263">
    <property type="entry name" value="CN_HYDROLASE"/>
    <property type="match status" value="1"/>
</dbReference>
<evidence type="ECO:0000256" key="2">
    <source>
        <dbReference type="ARBA" id="ARBA00022475"/>
    </source>
</evidence>
<organism evidence="10 11">
    <name type="scientific">Meiothermus taiwanensis</name>
    <dbReference type="NCBI Taxonomy" id="172827"/>
    <lineage>
        <taxon>Bacteria</taxon>
        <taxon>Thermotogati</taxon>
        <taxon>Deinococcota</taxon>
        <taxon>Deinococci</taxon>
        <taxon>Thermales</taxon>
        <taxon>Thermaceae</taxon>
        <taxon>Meiothermus</taxon>
    </lineage>
</organism>
<dbReference type="NCBIfam" id="TIGR00546">
    <property type="entry name" value="lnt"/>
    <property type="match status" value="1"/>
</dbReference>
<dbReference type="PANTHER" id="PTHR38686:SF1">
    <property type="entry name" value="APOLIPOPROTEIN N-ACYLTRANSFERASE"/>
    <property type="match status" value="1"/>
</dbReference>
<feature type="transmembrane region" description="Helical" evidence="8">
    <location>
        <begin position="159"/>
        <end position="176"/>
    </location>
</feature>
<protein>
    <recommendedName>
        <fullName evidence="8">Apolipoprotein N-acyltransferase</fullName>
        <shortName evidence="8">ALP N-acyltransferase</shortName>
        <ecNumber evidence="8">2.3.1.269</ecNumber>
    </recommendedName>
</protein>
<evidence type="ECO:0000256" key="7">
    <source>
        <dbReference type="ARBA" id="ARBA00023315"/>
    </source>
</evidence>
<accession>A0A399E4W3</accession>
<comment type="pathway">
    <text evidence="8">Protein modification; lipoprotein biosynthesis (N-acyl transfer).</text>
</comment>
<dbReference type="GO" id="GO:0005886">
    <property type="term" value="C:plasma membrane"/>
    <property type="evidence" value="ECO:0007669"/>
    <property type="project" value="UniProtKB-SubCell"/>
</dbReference>
<dbReference type="KEGG" id="mtai:Mtai_v1c29470"/>
<dbReference type="RefSeq" id="WP_036197325.1">
    <property type="nucleotide sequence ID" value="NZ_JBHSXZ010000084.1"/>
</dbReference>
<dbReference type="Gene3D" id="3.60.110.10">
    <property type="entry name" value="Carbon-nitrogen hydrolase"/>
    <property type="match status" value="1"/>
</dbReference>
<keyword evidence="4 8" id="KW-0812">Transmembrane</keyword>
<evidence type="ECO:0000256" key="6">
    <source>
        <dbReference type="ARBA" id="ARBA00023136"/>
    </source>
</evidence>
<evidence type="ECO:0000256" key="3">
    <source>
        <dbReference type="ARBA" id="ARBA00022679"/>
    </source>
</evidence>
<evidence type="ECO:0000313" key="10">
    <source>
        <dbReference type="EMBL" id="RIH77271.1"/>
    </source>
</evidence>
<evidence type="ECO:0000256" key="1">
    <source>
        <dbReference type="ARBA" id="ARBA00004651"/>
    </source>
</evidence>
<dbReference type="Pfam" id="PF20154">
    <property type="entry name" value="LNT_N"/>
    <property type="match status" value="1"/>
</dbReference>
<keyword evidence="3 8" id="KW-0808">Transferase</keyword>
<keyword evidence="5 8" id="KW-1133">Transmembrane helix</keyword>
<dbReference type="SUPFAM" id="SSF56317">
    <property type="entry name" value="Carbon-nitrogen hydrolase"/>
    <property type="match status" value="1"/>
</dbReference>
<feature type="transmembrane region" description="Helical" evidence="8">
    <location>
        <begin position="71"/>
        <end position="91"/>
    </location>
</feature>
<dbReference type="HAMAP" id="MF_01148">
    <property type="entry name" value="Lnt"/>
    <property type="match status" value="1"/>
</dbReference>
<keyword evidence="6 8" id="KW-0472">Membrane</keyword>
<dbReference type="GO" id="GO:0042158">
    <property type="term" value="P:lipoprotein biosynthetic process"/>
    <property type="evidence" value="ECO:0007669"/>
    <property type="project" value="UniProtKB-UniRule"/>
</dbReference>
<keyword evidence="10" id="KW-0449">Lipoprotein</keyword>
<dbReference type="EMBL" id="QWKX01000029">
    <property type="protein sequence ID" value="RIH77271.1"/>
    <property type="molecule type" value="Genomic_DNA"/>
</dbReference>
<dbReference type="InterPro" id="IPR045378">
    <property type="entry name" value="LNT_N"/>
</dbReference>
<comment type="catalytic activity">
    <reaction evidence="8">
        <text>N-terminal S-1,2-diacyl-sn-glyceryl-L-cysteinyl-[lipoprotein] + a glycerophospholipid = N-acyl-S-1,2-diacyl-sn-glyceryl-L-cysteinyl-[lipoprotein] + a 2-acyl-sn-glycero-3-phospholipid + H(+)</text>
        <dbReference type="Rhea" id="RHEA:48228"/>
        <dbReference type="Rhea" id="RHEA-COMP:14681"/>
        <dbReference type="Rhea" id="RHEA-COMP:14684"/>
        <dbReference type="ChEBI" id="CHEBI:15378"/>
        <dbReference type="ChEBI" id="CHEBI:136912"/>
        <dbReference type="ChEBI" id="CHEBI:140656"/>
        <dbReference type="ChEBI" id="CHEBI:140657"/>
        <dbReference type="ChEBI" id="CHEBI:140660"/>
        <dbReference type="EC" id="2.3.1.269"/>
    </reaction>
</comment>
<keyword evidence="2 8" id="KW-1003">Cell membrane</keyword>
<feature type="transmembrane region" description="Helical" evidence="8">
    <location>
        <begin position="103"/>
        <end position="127"/>
    </location>
</feature>
<dbReference type="Proteomes" id="UP000266089">
    <property type="component" value="Unassembled WGS sequence"/>
</dbReference>
<dbReference type="AlphaFoldDB" id="A0A399E4W3"/>
<name>A0A399E4W3_9DEIN</name>
<dbReference type="InterPro" id="IPR036526">
    <property type="entry name" value="C-N_Hydrolase_sf"/>
</dbReference>
<evidence type="ECO:0000313" key="11">
    <source>
        <dbReference type="Proteomes" id="UP000266089"/>
    </source>
</evidence>
<gene>
    <name evidence="10" type="primary">lnt_2</name>
    <name evidence="8" type="synonym">lnt</name>
    <name evidence="10" type="ORF">Mcate_01417</name>
</gene>
<evidence type="ECO:0000256" key="4">
    <source>
        <dbReference type="ARBA" id="ARBA00022692"/>
    </source>
</evidence>
<reference evidence="10 11" key="1">
    <citation type="submission" date="2018-08" db="EMBL/GenBank/DDBJ databases">
        <title>Meiothermus cateniformans JCM 15151 genome sequencing project.</title>
        <authorList>
            <person name="Da Costa M.S."/>
            <person name="Albuquerque L."/>
            <person name="Raposo P."/>
            <person name="Froufe H.J.C."/>
            <person name="Barroso C.S."/>
            <person name="Egas C."/>
        </authorList>
    </citation>
    <scope>NUCLEOTIDE SEQUENCE [LARGE SCALE GENOMIC DNA]</scope>
    <source>
        <strain evidence="10 11">JCM 15151</strain>
    </source>
</reference>
<evidence type="ECO:0000256" key="5">
    <source>
        <dbReference type="ARBA" id="ARBA00022989"/>
    </source>
</evidence>
<dbReference type="PANTHER" id="PTHR38686">
    <property type="entry name" value="APOLIPOPROTEIN N-ACYLTRANSFERASE"/>
    <property type="match status" value="1"/>
</dbReference>